<dbReference type="Proteomes" id="UP000887013">
    <property type="component" value="Unassembled WGS sequence"/>
</dbReference>
<evidence type="ECO:0000313" key="1">
    <source>
        <dbReference type="EMBL" id="GFU45231.1"/>
    </source>
</evidence>
<proteinExistence type="predicted"/>
<accession>A0A8X6QTT7</accession>
<dbReference type="AlphaFoldDB" id="A0A8X6QTT7"/>
<protein>
    <submittedName>
        <fullName evidence="1">Uncharacterized protein</fullName>
    </submittedName>
</protein>
<dbReference type="EMBL" id="BMAW01132837">
    <property type="protein sequence ID" value="GFU45231.1"/>
    <property type="molecule type" value="Genomic_DNA"/>
</dbReference>
<organism evidence="1 2">
    <name type="scientific">Nephila pilipes</name>
    <name type="common">Giant wood spider</name>
    <name type="synonym">Nephila maculata</name>
    <dbReference type="NCBI Taxonomy" id="299642"/>
    <lineage>
        <taxon>Eukaryota</taxon>
        <taxon>Metazoa</taxon>
        <taxon>Ecdysozoa</taxon>
        <taxon>Arthropoda</taxon>
        <taxon>Chelicerata</taxon>
        <taxon>Arachnida</taxon>
        <taxon>Araneae</taxon>
        <taxon>Araneomorphae</taxon>
        <taxon>Entelegynae</taxon>
        <taxon>Araneoidea</taxon>
        <taxon>Nephilidae</taxon>
        <taxon>Nephila</taxon>
    </lineage>
</organism>
<evidence type="ECO:0000313" key="2">
    <source>
        <dbReference type="Proteomes" id="UP000887013"/>
    </source>
</evidence>
<reference evidence="1" key="1">
    <citation type="submission" date="2020-08" db="EMBL/GenBank/DDBJ databases">
        <title>Multicomponent nature underlies the extraordinary mechanical properties of spider dragline silk.</title>
        <authorList>
            <person name="Kono N."/>
            <person name="Nakamura H."/>
            <person name="Mori M."/>
            <person name="Yoshida Y."/>
            <person name="Ohtoshi R."/>
            <person name="Malay A.D."/>
            <person name="Moran D.A.P."/>
            <person name="Tomita M."/>
            <person name="Numata K."/>
            <person name="Arakawa K."/>
        </authorList>
    </citation>
    <scope>NUCLEOTIDE SEQUENCE</scope>
</reference>
<keyword evidence="2" id="KW-1185">Reference proteome</keyword>
<sequence length="71" mass="7325">MKEQGKLGRSWCWRTEDLDMEGGAGAATAAAAAAATLEQSGSETMEEVLDGKEQARLCSAETGGAVNMEGC</sequence>
<gene>
    <name evidence="1" type="ORF">NPIL_472921</name>
</gene>
<comment type="caution">
    <text evidence="1">The sequence shown here is derived from an EMBL/GenBank/DDBJ whole genome shotgun (WGS) entry which is preliminary data.</text>
</comment>
<name>A0A8X6QTT7_NEPPI</name>